<dbReference type="PATRIC" id="fig|37927.3.peg.939"/>
<proteinExistence type="inferred from homology"/>
<dbReference type="SUPFAM" id="SSF51735">
    <property type="entry name" value="NAD(P)-binding Rossmann-fold domains"/>
    <property type="match status" value="1"/>
</dbReference>
<organism evidence="3 4">
    <name type="scientific">Sinomonas atrocyanea</name>
    <dbReference type="NCBI Taxonomy" id="37927"/>
    <lineage>
        <taxon>Bacteria</taxon>
        <taxon>Bacillati</taxon>
        <taxon>Actinomycetota</taxon>
        <taxon>Actinomycetes</taxon>
        <taxon>Micrococcales</taxon>
        <taxon>Micrococcaceae</taxon>
        <taxon>Sinomonas</taxon>
    </lineage>
</organism>
<dbReference type="Gene3D" id="3.40.50.720">
    <property type="entry name" value="NAD(P)-binding Rossmann-like Domain"/>
    <property type="match status" value="1"/>
</dbReference>
<dbReference type="OrthoDB" id="4288312at2"/>
<name>A0A126ZXB5_9MICC</name>
<dbReference type="InterPro" id="IPR002347">
    <property type="entry name" value="SDR_fam"/>
</dbReference>
<reference evidence="3 4" key="1">
    <citation type="submission" date="2016-02" db="EMBL/GenBank/DDBJ databases">
        <title>Complete genome of Sinomonas atrocyanea KCTC 3377.</title>
        <authorList>
            <person name="Kim K.M."/>
        </authorList>
    </citation>
    <scope>NUCLEOTIDE SEQUENCE [LARGE SCALE GENOMIC DNA]</scope>
    <source>
        <strain evidence="3 4">KCTC 3377</strain>
    </source>
</reference>
<dbReference type="PANTHER" id="PTHR24321">
    <property type="entry name" value="DEHYDROGENASES, SHORT CHAIN"/>
    <property type="match status" value="1"/>
</dbReference>
<dbReference type="InterPro" id="IPR020904">
    <property type="entry name" value="Sc_DH/Rdtase_CS"/>
</dbReference>
<dbReference type="InterPro" id="IPR036291">
    <property type="entry name" value="NAD(P)-bd_dom_sf"/>
</dbReference>
<dbReference type="PRINTS" id="PR00080">
    <property type="entry name" value="SDRFAMILY"/>
</dbReference>
<dbReference type="PROSITE" id="PS00061">
    <property type="entry name" value="ADH_SHORT"/>
    <property type="match status" value="1"/>
</dbReference>
<keyword evidence="2" id="KW-0560">Oxidoreductase</keyword>
<dbReference type="FunFam" id="3.40.50.720:FF:000084">
    <property type="entry name" value="Short-chain dehydrogenase reductase"/>
    <property type="match status" value="1"/>
</dbReference>
<comment type="similarity">
    <text evidence="1">Belongs to the short-chain dehydrogenases/reductases (SDR) family.</text>
</comment>
<dbReference type="EMBL" id="CP014518">
    <property type="protein sequence ID" value="AMM31597.1"/>
    <property type="molecule type" value="Genomic_DNA"/>
</dbReference>
<sequence length="259" mass="27099">MIPTVLDYTGRRVLVTAGAAGIGHSIASRFRELGASVLVTDVRPEAVASARDAGYLAEVSDVSDESDVEGLMEEVQSTLGGLDVLVNNAGIAGPTGPIETLDSGAWLKTFDVNVHGQFYAVKHALPMLRKAEEPAIVNLSSAAGRLGMAGRSPYSASKWAVVGMTKTLAIELGADGIRVNAICPGAVNGPRIEAVIEAKASMLDRPVKEVSDLYHAQSSLNRLVEAEDIANMAVFLAGPLARNVNGQAMAVDGNTEKLY</sequence>
<dbReference type="Pfam" id="PF13561">
    <property type="entry name" value="adh_short_C2"/>
    <property type="match status" value="1"/>
</dbReference>
<dbReference type="PRINTS" id="PR00081">
    <property type="entry name" value="GDHRDH"/>
</dbReference>
<evidence type="ECO:0000313" key="4">
    <source>
        <dbReference type="Proteomes" id="UP000070134"/>
    </source>
</evidence>
<dbReference type="NCBIfam" id="NF009466">
    <property type="entry name" value="PRK12826.1-2"/>
    <property type="match status" value="1"/>
</dbReference>
<dbReference type="Proteomes" id="UP000070134">
    <property type="component" value="Chromosome"/>
</dbReference>
<protein>
    <submittedName>
        <fullName evidence="3">Short-chain dehydrogenase</fullName>
    </submittedName>
</protein>
<dbReference type="GO" id="GO:0016491">
    <property type="term" value="F:oxidoreductase activity"/>
    <property type="evidence" value="ECO:0007669"/>
    <property type="project" value="UniProtKB-KW"/>
</dbReference>
<keyword evidence="4" id="KW-1185">Reference proteome</keyword>
<dbReference type="KEGG" id="satk:SA2016_0909"/>
<dbReference type="PANTHER" id="PTHR24321:SF8">
    <property type="entry name" value="ESTRADIOL 17-BETA-DEHYDROGENASE 8-RELATED"/>
    <property type="match status" value="1"/>
</dbReference>
<dbReference type="AlphaFoldDB" id="A0A126ZXB5"/>
<dbReference type="RefSeq" id="WP_066495797.1">
    <property type="nucleotide sequence ID" value="NZ_BJMO01000018.1"/>
</dbReference>
<gene>
    <name evidence="3" type="ORF">SA2016_0909</name>
</gene>
<evidence type="ECO:0000313" key="3">
    <source>
        <dbReference type="EMBL" id="AMM31597.1"/>
    </source>
</evidence>
<evidence type="ECO:0000256" key="2">
    <source>
        <dbReference type="ARBA" id="ARBA00023002"/>
    </source>
</evidence>
<accession>A0A126ZXB5</accession>
<dbReference type="STRING" id="37927.SA2016_0909"/>
<evidence type="ECO:0000256" key="1">
    <source>
        <dbReference type="ARBA" id="ARBA00006484"/>
    </source>
</evidence>
<dbReference type="CDD" id="cd05233">
    <property type="entry name" value="SDR_c"/>
    <property type="match status" value="1"/>
</dbReference>